<evidence type="ECO:0000256" key="9">
    <source>
        <dbReference type="ARBA" id="ARBA00022827"/>
    </source>
</evidence>
<evidence type="ECO:0000256" key="1">
    <source>
        <dbReference type="ARBA" id="ARBA00001974"/>
    </source>
</evidence>
<comment type="function">
    <text evidence="2 17">Cell wall formation.</text>
</comment>
<dbReference type="InterPro" id="IPR003170">
    <property type="entry name" value="MurB"/>
</dbReference>
<keyword evidence="20" id="KW-1185">Reference proteome</keyword>
<sequence length="376" mass="38854">MRLAMARRLPLGPVTSLPLGAGVRTDVPLSGYTTLRLGGPAADFVAAATAAEVVDAVRAADGAGTPLLVLGGGSNLVIADEGFDGTVVRVANRGSKIDCTSPGRVQLTVEAGEDWDTVVAGTVEAGLGGLECLSGIPGFVGATPVQNVGAYGVEIAQVLVSVDLLDRETTEVRTLDVSELGLGYRTSILKGTDRAVVLRARFELVDDGMSAPIRYTELARALGVRQDERVPVAAAREAVLNLRLGKGMVLDPLDHDTWSAGSFFTNPIVADADIEGVMARIVERVGPDVSVPKYPAGPGASKLSAAWLIERAGFAKGHQGPGGRVALSAKHTLALTNRGTATTADLLALATEVRDGVRAAFGVDLHPEPVLVNCSL</sequence>
<evidence type="ECO:0000256" key="17">
    <source>
        <dbReference type="HAMAP-Rule" id="MF_00037"/>
    </source>
</evidence>
<comment type="catalytic activity">
    <reaction evidence="16 17">
        <text>UDP-N-acetyl-alpha-D-muramate + NADP(+) = UDP-N-acetyl-3-O-(1-carboxyvinyl)-alpha-D-glucosamine + NADPH + H(+)</text>
        <dbReference type="Rhea" id="RHEA:12248"/>
        <dbReference type="ChEBI" id="CHEBI:15378"/>
        <dbReference type="ChEBI" id="CHEBI:57783"/>
        <dbReference type="ChEBI" id="CHEBI:58349"/>
        <dbReference type="ChEBI" id="CHEBI:68483"/>
        <dbReference type="ChEBI" id="CHEBI:70757"/>
        <dbReference type="EC" id="1.3.1.98"/>
    </reaction>
</comment>
<keyword evidence="11 17" id="KW-0133">Cell shape</keyword>
<dbReference type="PANTHER" id="PTHR21071">
    <property type="entry name" value="UDP-N-ACETYLENOLPYRUVOYLGLUCOSAMINE REDUCTASE"/>
    <property type="match status" value="1"/>
</dbReference>
<keyword evidence="12 17" id="KW-0573">Peptidoglycan synthesis</keyword>
<dbReference type="Pfam" id="PF02873">
    <property type="entry name" value="MurB_C"/>
    <property type="match status" value="1"/>
</dbReference>
<evidence type="ECO:0000256" key="3">
    <source>
        <dbReference type="ARBA" id="ARBA00004496"/>
    </source>
</evidence>
<keyword evidence="13 17" id="KW-0560">Oxidoreductase</keyword>
<dbReference type="SUPFAM" id="SSF56176">
    <property type="entry name" value="FAD-binding/transporter-associated domain-like"/>
    <property type="match status" value="1"/>
</dbReference>
<evidence type="ECO:0000256" key="6">
    <source>
        <dbReference type="ARBA" id="ARBA00022490"/>
    </source>
</evidence>
<evidence type="ECO:0000313" key="20">
    <source>
        <dbReference type="Proteomes" id="UP000734823"/>
    </source>
</evidence>
<dbReference type="InterPro" id="IPR016166">
    <property type="entry name" value="FAD-bd_PCMH"/>
</dbReference>
<dbReference type="InterPro" id="IPR011601">
    <property type="entry name" value="MurB_C"/>
</dbReference>
<dbReference type="InterPro" id="IPR036635">
    <property type="entry name" value="MurB_C_sf"/>
</dbReference>
<dbReference type="InterPro" id="IPR006094">
    <property type="entry name" value="Oxid_FAD_bind_N"/>
</dbReference>
<dbReference type="Pfam" id="PF01565">
    <property type="entry name" value="FAD_binding_4"/>
    <property type="match status" value="1"/>
</dbReference>
<evidence type="ECO:0000256" key="10">
    <source>
        <dbReference type="ARBA" id="ARBA00022857"/>
    </source>
</evidence>
<gene>
    <name evidence="17" type="primary">murB</name>
    <name evidence="19" type="ORF">GPZ80_04995</name>
</gene>
<keyword evidence="9 17" id="KW-0274">FAD</keyword>
<dbReference type="GO" id="GO:0008762">
    <property type="term" value="F:UDP-N-acetylmuramate dehydrogenase activity"/>
    <property type="evidence" value="ECO:0007669"/>
    <property type="project" value="UniProtKB-EC"/>
</dbReference>
<feature type="active site" description="Proton donor" evidence="17">
    <location>
        <position position="262"/>
    </location>
</feature>
<dbReference type="NCBIfam" id="TIGR00179">
    <property type="entry name" value="murB"/>
    <property type="match status" value="1"/>
</dbReference>
<organism evidence="19 20">
    <name type="scientific">Actinokineospora xionganensis</name>
    <dbReference type="NCBI Taxonomy" id="2684470"/>
    <lineage>
        <taxon>Bacteria</taxon>
        <taxon>Bacillati</taxon>
        <taxon>Actinomycetota</taxon>
        <taxon>Actinomycetes</taxon>
        <taxon>Pseudonocardiales</taxon>
        <taxon>Pseudonocardiaceae</taxon>
        <taxon>Actinokineospora</taxon>
    </lineage>
</organism>
<feature type="active site" evidence="17">
    <location>
        <position position="185"/>
    </location>
</feature>
<keyword evidence="8 17" id="KW-0285">Flavoprotein</keyword>
<comment type="caution">
    <text evidence="19">The sequence shown here is derived from an EMBL/GenBank/DDBJ whole genome shotgun (WGS) entry which is preliminary data.</text>
</comment>
<dbReference type="Gene3D" id="3.30.43.10">
    <property type="entry name" value="Uridine Diphospho-n-acetylenolpyruvylglucosamine Reductase, domain 2"/>
    <property type="match status" value="1"/>
</dbReference>
<reference evidence="19 20" key="1">
    <citation type="submission" date="2020-06" db="EMBL/GenBank/DDBJ databases">
        <title>Actinokineospora xiongansis sp. nov., isolated from soil of Baiyangdian.</title>
        <authorList>
            <person name="Zhang X."/>
        </authorList>
    </citation>
    <scope>NUCLEOTIDE SEQUENCE [LARGE SCALE GENOMIC DNA]</scope>
    <source>
        <strain evidence="19 20">HBU206404</strain>
    </source>
</reference>
<keyword evidence="14 17" id="KW-0131">Cell cycle</keyword>
<comment type="cofactor">
    <cofactor evidence="1 17">
        <name>FAD</name>
        <dbReference type="ChEBI" id="CHEBI:57692"/>
    </cofactor>
</comment>
<keyword evidence="7 17" id="KW-0132">Cell division</keyword>
<evidence type="ECO:0000259" key="18">
    <source>
        <dbReference type="PROSITE" id="PS51387"/>
    </source>
</evidence>
<keyword evidence="10 17" id="KW-0521">NADP</keyword>
<dbReference type="PANTHER" id="PTHR21071:SF4">
    <property type="entry name" value="UDP-N-ACETYLENOLPYRUVOYLGLUCOSAMINE REDUCTASE"/>
    <property type="match status" value="1"/>
</dbReference>
<keyword evidence="15 17" id="KW-0961">Cell wall biogenesis/degradation</keyword>
<evidence type="ECO:0000256" key="15">
    <source>
        <dbReference type="ARBA" id="ARBA00023316"/>
    </source>
</evidence>
<dbReference type="SUPFAM" id="SSF56194">
    <property type="entry name" value="Uridine diphospho-N-Acetylenolpyruvylglucosamine reductase, MurB, C-terminal domain"/>
    <property type="match status" value="1"/>
</dbReference>
<proteinExistence type="inferred from homology"/>
<evidence type="ECO:0000256" key="13">
    <source>
        <dbReference type="ARBA" id="ARBA00023002"/>
    </source>
</evidence>
<dbReference type="Gene3D" id="3.30.465.10">
    <property type="match status" value="1"/>
</dbReference>
<feature type="domain" description="FAD-binding PCMH-type" evidence="18">
    <location>
        <begin position="37"/>
        <end position="235"/>
    </location>
</feature>
<comment type="similarity">
    <text evidence="5 17">Belongs to the MurB family.</text>
</comment>
<evidence type="ECO:0000256" key="4">
    <source>
        <dbReference type="ARBA" id="ARBA00004752"/>
    </source>
</evidence>
<dbReference type="InterPro" id="IPR016169">
    <property type="entry name" value="FAD-bd_PCMH_sub2"/>
</dbReference>
<dbReference type="InterPro" id="IPR016167">
    <property type="entry name" value="FAD-bd_PCMH_sub1"/>
</dbReference>
<dbReference type="InterPro" id="IPR036318">
    <property type="entry name" value="FAD-bd_PCMH-like_sf"/>
</dbReference>
<dbReference type="NCBIfam" id="NF010478">
    <property type="entry name" value="PRK13903.1"/>
    <property type="match status" value="1"/>
</dbReference>
<dbReference type="EMBL" id="JABVED010000002">
    <property type="protein sequence ID" value="MBC6446531.1"/>
    <property type="molecule type" value="Genomic_DNA"/>
</dbReference>
<comment type="pathway">
    <text evidence="4 17">Cell wall biogenesis; peptidoglycan biosynthesis.</text>
</comment>
<comment type="subcellular location">
    <subcellularLocation>
        <location evidence="3 17">Cytoplasm</location>
    </subcellularLocation>
</comment>
<evidence type="ECO:0000256" key="11">
    <source>
        <dbReference type="ARBA" id="ARBA00022960"/>
    </source>
</evidence>
<evidence type="ECO:0000256" key="16">
    <source>
        <dbReference type="ARBA" id="ARBA00048914"/>
    </source>
</evidence>
<evidence type="ECO:0000256" key="8">
    <source>
        <dbReference type="ARBA" id="ARBA00022630"/>
    </source>
</evidence>
<evidence type="ECO:0000256" key="2">
    <source>
        <dbReference type="ARBA" id="ARBA00003921"/>
    </source>
</evidence>
<dbReference type="Gene3D" id="3.90.78.10">
    <property type="entry name" value="UDP-N-acetylenolpyruvoylglucosamine reductase, C-terminal domain"/>
    <property type="match status" value="1"/>
</dbReference>
<evidence type="ECO:0000256" key="14">
    <source>
        <dbReference type="ARBA" id="ARBA00023306"/>
    </source>
</evidence>
<dbReference type="Proteomes" id="UP000734823">
    <property type="component" value="Unassembled WGS sequence"/>
</dbReference>
<keyword evidence="6 17" id="KW-0963">Cytoplasm</keyword>
<dbReference type="EC" id="1.3.1.98" evidence="17"/>
<protein>
    <recommendedName>
        <fullName evidence="17">UDP-N-acetylenolpyruvoylglucosamine reductase</fullName>
        <ecNumber evidence="17">1.3.1.98</ecNumber>
    </recommendedName>
    <alternativeName>
        <fullName evidence="17">UDP-N-acetylmuramate dehydrogenase</fullName>
    </alternativeName>
</protein>
<evidence type="ECO:0000313" key="19">
    <source>
        <dbReference type="EMBL" id="MBC6446531.1"/>
    </source>
</evidence>
<feature type="active site" evidence="17">
    <location>
        <position position="368"/>
    </location>
</feature>
<evidence type="ECO:0000256" key="5">
    <source>
        <dbReference type="ARBA" id="ARBA00010485"/>
    </source>
</evidence>
<accession>A0ABR7L1H4</accession>
<evidence type="ECO:0000256" key="7">
    <source>
        <dbReference type="ARBA" id="ARBA00022618"/>
    </source>
</evidence>
<evidence type="ECO:0000256" key="12">
    <source>
        <dbReference type="ARBA" id="ARBA00022984"/>
    </source>
</evidence>
<dbReference type="HAMAP" id="MF_00037">
    <property type="entry name" value="MurB"/>
    <property type="match status" value="1"/>
</dbReference>
<dbReference type="PROSITE" id="PS51387">
    <property type="entry name" value="FAD_PCMH"/>
    <property type="match status" value="1"/>
</dbReference>
<name>A0ABR7L1H4_9PSEU</name>